<evidence type="ECO:0000313" key="2">
    <source>
        <dbReference type="Proteomes" id="UP001500187"/>
    </source>
</evidence>
<dbReference type="EMBL" id="BAABKP010000009">
    <property type="protein sequence ID" value="GAA4801100.1"/>
    <property type="molecule type" value="Genomic_DNA"/>
</dbReference>
<reference evidence="2" key="1">
    <citation type="journal article" date="2019" name="Int. J. Syst. Evol. Microbiol.">
        <title>The Global Catalogue of Microorganisms (GCM) 10K type strain sequencing project: providing services to taxonomists for standard genome sequencing and annotation.</title>
        <authorList>
            <consortium name="The Broad Institute Genomics Platform"/>
            <consortium name="The Broad Institute Genome Sequencing Center for Infectious Disease"/>
            <person name="Wu L."/>
            <person name="Ma J."/>
        </authorList>
    </citation>
    <scope>NUCLEOTIDE SEQUENCE [LARGE SCALE GENOMIC DNA]</scope>
    <source>
        <strain evidence="2">JCM 18541</strain>
    </source>
</reference>
<dbReference type="Proteomes" id="UP001500187">
    <property type="component" value="Unassembled WGS sequence"/>
</dbReference>
<comment type="caution">
    <text evidence="1">The sequence shown here is derived from an EMBL/GenBank/DDBJ whole genome shotgun (WGS) entry which is preliminary data.</text>
</comment>
<sequence>MITRPATAPNIIMVTASKPFQPLSTRTPKMRTINRKAQLPLLVLGARRRERAGEFFNQGTQSVAFGGQRSNPLSF</sequence>
<organism evidence="1 2">
    <name type="scientific">Rothia endophytica</name>
    <dbReference type="NCBI Taxonomy" id="1324766"/>
    <lineage>
        <taxon>Bacteria</taxon>
        <taxon>Bacillati</taxon>
        <taxon>Actinomycetota</taxon>
        <taxon>Actinomycetes</taxon>
        <taxon>Micrococcales</taxon>
        <taxon>Micrococcaceae</taxon>
        <taxon>Rothia</taxon>
    </lineage>
</organism>
<gene>
    <name evidence="1" type="ORF">GCM10023352_21620</name>
</gene>
<keyword evidence="2" id="KW-1185">Reference proteome</keyword>
<evidence type="ECO:0000313" key="1">
    <source>
        <dbReference type="EMBL" id="GAA4801100.1"/>
    </source>
</evidence>
<protein>
    <submittedName>
        <fullName evidence="1">Uncharacterized protein</fullName>
    </submittedName>
</protein>
<proteinExistence type="predicted"/>
<accession>A0ABP9BVG2</accession>
<name>A0ABP9BVG2_9MICC</name>